<accession>A0AAE3XLP6</accession>
<evidence type="ECO:0000313" key="2">
    <source>
        <dbReference type="EMBL" id="MDR6239207.1"/>
    </source>
</evidence>
<feature type="signal peptide" evidence="1">
    <location>
        <begin position="1"/>
        <end position="19"/>
    </location>
</feature>
<dbReference type="NCBIfam" id="TIGR03519">
    <property type="entry name" value="T9SS_PorP_fam"/>
    <property type="match status" value="1"/>
</dbReference>
<comment type="caution">
    <text evidence="2">The sequence shown here is derived from an EMBL/GenBank/DDBJ whole genome shotgun (WGS) entry which is preliminary data.</text>
</comment>
<keyword evidence="3" id="KW-1185">Reference proteome</keyword>
<dbReference type="AlphaFoldDB" id="A0AAE3XLP6"/>
<gene>
    <name evidence="2" type="ORF">HNQ88_002244</name>
</gene>
<keyword evidence="1" id="KW-0732">Signal</keyword>
<reference evidence="2" key="1">
    <citation type="submission" date="2023-07" db="EMBL/GenBank/DDBJ databases">
        <title>Genomic Encyclopedia of Type Strains, Phase IV (KMG-IV): sequencing the most valuable type-strain genomes for metagenomic binning, comparative biology and taxonomic classification.</title>
        <authorList>
            <person name="Goeker M."/>
        </authorList>
    </citation>
    <scope>NUCLEOTIDE SEQUENCE</scope>
    <source>
        <strain evidence="2">DSM 26174</strain>
    </source>
</reference>
<dbReference type="EMBL" id="JAVDQD010000002">
    <property type="protein sequence ID" value="MDR6239207.1"/>
    <property type="molecule type" value="Genomic_DNA"/>
</dbReference>
<feature type="chain" id="PRO_5042140488" evidence="1">
    <location>
        <begin position="20"/>
        <end position="322"/>
    </location>
</feature>
<evidence type="ECO:0000313" key="3">
    <source>
        <dbReference type="Proteomes" id="UP001185092"/>
    </source>
</evidence>
<dbReference type="Proteomes" id="UP001185092">
    <property type="component" value="Unassembled WGS sequence"/>
</dbReference>
<protein>
    <submittedName>
        <fullName evidence="2">Type IX secretion system PorP/SprF family membrane protein</fullName>
    </submittedName>
</protein>
<proteinExistence type="predicted"/>
<dbReference type="Pfam" id="PF11751">
    <property type="entry name" value="PorP_SprF"/>
    <property type="match status" value="1"/>
</dbReference>
<evidence type="ECO:0000256" key="1">
    <source>
        <dbReference type="SAM" id="SignalP"/>
    </source>
</evidence>
<dbReference type="RefSeq" id="WP_309938791.1">
    <property type="nucleotide sequence ID" value="NZ_AP025305.1"/>
</dbReference>
<organism evidence="2 3">
    <name type="scientific">Aureibacter tunicatorum</name>
    <dbReference type="NCBI Taxonomy" id="866807"/>
    <lineage>
        <taxon>Bacteria</taxon>
        <taxon>Pseudomonadati</taxon>
        <taxon>Bacteroidota</taxon>
        <taxon>Cytophagia</taxon>
        <taxon>Cytophagales</taxon>
        <taxon>Persicobacteraceae</taxon>
        <taxon>Aureibacter</taxon>
    </lineage>
</organism>
<sequence length="322" mass="36851">MKKLTIILILSISVQIVYAQQSVAFKQYFLSSQSLNPSFSGINPYWNVRMGGGRVNIVNQLSVTNYLFSADLRFPSYPIKDDRNSYRSRPLKRTNRAQRYLHEEISHGMGTSIMYQEFGPSKLTQADLAYAFHISLTDQFRMGAGISYQYILSEYNLEELNPTHYQDVIYVDLLDSEGRNTAHRAKVGLTGYGESFYLGIALDQYLQSDGFSIAQNNYLNVSAGYRLNIIDSWNWLNSAHLRSGVAMNWSLVSQVEYNESFRLGLIYSTDEFVTAMLGFTLANTIAVDFSYSNPLEQTHKSLFEASLGFQIFKQDADQRRFW</sequence>
<dbReference type="InterPro" id="IPR019861">
    <property type="entry name" value="PorP/SprF_Bacteroidetes"/>
</dbReference>
<name>A0AAE3XLP6_9BACT</name>